<evidence type="ECO:0000256" key="3">
    <source>
        <dbReference type="SAM" id="SignalP"/>
    </source>
</evidence>
<dbReference type="RefSeq" id="WP_088463851.1">
    <property type="nucleotide sequence ID" value="NZ_NIRR01000009.1"/>
</dbReference>
<feature type="signal peptide" evidence="3">
    <location>
        <begin position="1"/>
        <end position="24"/>
    </location>
</feature>
<keyword evidence="3" id="KW-0732">Signal</keyword>
<dbReference type="EMBL" id="NIRR01000009">
    <property type="protein sequence ID" value="OWP63646.1"/>
    <property type="molecule type" value="Genomic_DNA"/>
</dbReference>
<evidence type="ECO:0000256" key="2">
    <source>
        <dbReference type="SAM" id="Phobius"/>
    </source>
</evidence>
<feature type="region of interest" description="Disordered" evidence="1">
    <location>
        <begin position="446"/>
        <end position="470"/>
    </location>
</feature>
<keyword evidence="5" id="KW-1185">Reference proteome</keyword>
<proteinExistence type="predicted"/>
<feature type="region of interest" description="Disordered" evidence="1">
    <location>
        <begin position="399"/>
        <end position="418"/>
    </location>
</feature>
<evidence type="ECO:0000313" key="4">
    <source>
        <dbReference type="EMBL" id="OWP63646.1"/>
    </source>
</evidence>
<dbReference type="OrthoDB" id="859044at2"/>
<keyword evidence="2" id="KW-0472">Membrane</keyword>
<dbReference type="AlphaFoldDB" id="A0A246FLL9"/>
<reference evidence="4 5" key="1">
    <citation type="submission" date="2017-06" db="EMBL/GenBank/DDBJ databases">
        <title>Hymenobacter amundsenii sp. nov. isolated from regoliths in Antarctica.</title>
        <authorList>
            <person name="Sedlacek I."/>
            <person name="Kralova S."/>
            <person name="Pantucek R."/>
            <person name="Svec P."/>
            <person name="Holochova P."/>
            <person name="Stankova E."/>
            <person name="Vrbovska V."/>
            <person name="Busse H.-J."/>
        </authorList>
    </citation>
    <scope>NUCLEOTIDE SEQUENCE [LARGE SCALE GENOMIC DNA]</scope>
    <source>
        <strain evidence="4 5">CCM 8682</strain>
    </source>
</reference>
<evidence type="ECO:0000256" key="1">
    <source>
        <dbReference type="SAM" id="MobiDB-lite"/>
    </source>
</evidence>
<keyword evidence="2" id="KW-0812">Transmembrane</keyword>
<sequence>MKKQRVAFLPMLHRLSFAPFPNTAATDWFAAVGDALEAAGAEGLLLANLTVGTAGLLMPAVVVLPGRVAVLQPAPAAALPPQQAALAQWLGTWPELPAMSAAAVAGFIVPADSGAAAIAASGADGWLIVAAPQLAAHLRALTPEAALTAAVLHRWADSLTEEDPAPQQDPDEALTGFWEHKARQLWSWLGAADVPADPPYGLAPPLTAPPADTAAEQQRLEQLRQQLFAELQQQRQATEAREATREQSIAQLRQQLAATPSAAAEVAALQARLAAETQEKNALAATIAASRQEADARNRELEARMQQLDRQVAQLQTRPAATAEASSPPVPTVRPAAPAVASAAPATGLRTASKPAPTRRPAPAAWRLQWPRVALVLLVLALVGVGAVAVQRYSRQLFGSSQPRPRPQVRAAAEDNDDENLEAAAPTLFDIQPDTLRVEADDVDDTITAEPAAPQPNEIMDSVMAPQEGI</sequence>
<comment type="caution">
    <text evidence="4">The sequence shown here is derived from an EMBL/GenBank/DDBJ whole genome shotgun (WGS) entry which is preliminary data.</text>
</comment>
<organism evidence="4 5">
    <name type="scientific">Hymenobacter amundsenii</name>
    <dbReference type="NCBI Taxonomy" id="2006685"/>
    <lineage>
        <taxon>Bacteria</taxon>
        <taxon>Pseudomonadati</taxon>
        <taxon>Bacteroidota</taxon>
        <taxon>Cytophagia</taxon>
        <taxon>Cytophagales</taxon>
        <taxon>Hymenobacteraceae</taxon>
        <taxon>Hymenobacter</taxon>
    </lineage>
</organism>
<accession>A0A246FLL9</accession>
<name>A0A246FLL9_9BACT</name>
<feature type="transmembrane region" description="Helical" evidence="2">
    <location>
        <begin position="370"/>
        <end position="390"/>
    </location>
</feature>
<feature type="compositionally biased region" description="Low complexity" evidence="1">
    <location>
        <begin position="333"/>
        <end position="360"/>
    </location>
</feature>
<evidence type="ECO:0000313" key="5">
    <source>
        <dbReference type="Proteomes" id="UP000197277"/>
    </source>
</evidence>
<keyword evidence="2" id="KW-1133">Transmembrane helix</keyword>
<feature type="region of interest" description="Disordered" evidence="1">
    <location>
        <begin position="315"/>
        <end position="360"/>
    </location>
</feature>
<gene>
    <name evidence="4" type="ORF">CDA63_07585</name>
</gene>
<protein>
    <submittedName>
        <fullName evidence="4">Uncharacterized protein</fullName>
    </submittedName>
</protein>
<dbReference type="Proteomes" id="UP000197277">
    <property type="component" value="Unassembled WGS sequence"/>
</dbReference>
<feature type="chain" id="PRO_5012693025" evidence="3">
    <location>
        <begin position="25"/>
        <end position="470"/>
    </location>
</feature>
<dbReference type="CDD" id="cd14686">
    <property type="entry name" value="bZIP"/>
    <property type="match status" value="1"/>
</dbReference>